<reference evidence="2" key="2">
    <citation type="submission" date="2015-06" db="UniProtKB">
        <authorList>
            <consortium name="EnsemblMetazoa"/>
        </authorList>
    </citation>
    <scope>IDENTIFICATION</scope>
</reference>
<dbReference type="EMBL" id="CAQQ02044793">
    <property type="status" value="NOT_ANNOTATED_CDS"/>
    <property type="molecule type" value="Genomic_DNA"/>
</dbReference>
<dbReference type="EnsemblMetazoa" id="MESCA000467-RA">
    <property type="protein sequence ID" value="MESCA000467-PA"/>
    <property type="gene ID" value="MESCA000467"/>
</dbReference>
<evidence type="ECO:0000313" key="2">
    <source>
        <dbReference type="EnsemblMetazoa" id="MESCA000467-PA"/>
    </source>
</evidence>
<dbReference type="Proteomes" id="UP000015102">
    <property type="component" value="Unassembled WGS sequence"/>
</dbReference>
<dbReference type="HOGENOM" id="CLU_1880591_0_0_1"/>
<organism evidence="2 3">
    <name type="scientific">Megaselia scalaris</name>
    <name type="common">Humpbacked fly</name>
    <name type="synonym">Phora scalaris</name>
    <dbReference type="NCBI Taxonomy" id="36166"/>
    <lineage>
        <taxon>Eukaryota</taxon>
        <taxon>Metazoa</taxon>
        <taxon>Ecdysozoa</taxon>
        <taxon>Arthropoda</taxon>
        <taxon>Hexapoda</taxon>
        <taxon>Insecta</taxon>
        <taxon>Pterygota</taxon>
        <taxon>Neoptera</taxon>
        <taxon>Endopterygota</taxon>
        <taxon>Diptera</taxon>
        <taxon>Brachycera</taxon>
        <taxon>Muscomorpha</taxon>
        <taxon>Platypezoidea</taxon>
        <taxon>Phoridae</taxon>
        <taxon>Megaseliini</taxon>
        <taxon>Megaselia</taxon>
    </lineage>
</organism>
<reference evidence="3" key="1">
    <citation type="submission" date="2013-02" db="EMBL/GenBank/DDBJ databases">
        <authorList>
            <person name="Hughes D."/>
        </authorList>
    </citation>
    <scope>NUCLEOTIDE SEQUENCE</scope>
    <source>
        <strain>Durham</strain>
        <strain evidence="3">NC isolate 2 -- Noor lab</strain>
    </source>
</reference>
<dbReference type="AlphaFoldDB" id="T1GB46"/>
<protein>
    <submittedName>
        <fullName evidence="2">Uncharacterized protein</fullName>
    </submittedName>
</protein>
<feature type="region of interest" description="Disordered" evidence="1">
    <location>
        <begin position="1"/>
        <end position="26"/>
    </location>
</feature>
<proteinExistence type="predicted"/>
<keyword evidence="3" id="KW-1185">Reference proteome</keyword>
<evidence type="ECO:0000313" key="3">
    <source>
        <dbReference type="Proteomes" id="UP000015102"/>
    </source>
</evidence>
<evidence type="ECO:0000256" key="1">
    <source>
        <dbReference type="SAM" id="MobiDB-lite"/>
    </source>
</evidence>
<sequence length="136" mass="16115">DRATDHRFSNLEKGEGNTDRGKNGKREYTPFSLNRYGNSYIWFPSKIDVTCFLGVEKGVADTTDEIDEVYVYITGRMIKEYFKDIQISTPSVARLMDSFRSFMEKSDMSRFFTLKVWKLRVMLKFSCRIMKYEVFF</sequence>
<name>T1GB46_MEGSC</name>
<dbReference type="EMBL" id="CAQQ02044794">
    <property type="status" value="NOT_ANNOTATED_CDS"/>
    <property type="molecule type" value="Genomic_DNA"/>
</dbReference>
<accession>T1GB46</accession>